<name>A0AAD7SDF7_9TELE</name>
<keyword evidence="1" id="KW-0472">Membrane</keyword>
<sequence length="230" mass="26012">MAKLLYSLKLALMGTITTRQQELKIRAFADFITHIYATWWLACAIDVAWNDFTHYHHLCVYKSVGVGIIASAFNVLEWHLWYLMEHRPADLRMRAPQLRFGTGFGKLKFPALSPTTSLADLANPECLFGMHQLHVVPAFLSLDVEDWATSAAFQAGAANVRTVNVVNDCAERGVKLTSDFVAAARSEQHLQNVLQAVEHDRSKQPHFRCCKRKLDISMLFSKMSFLNTIS</sequence>
<evidence type="ECO:0000313" key="3">
    <source>
        <dbReference type="Proteomes" id="UP001221898"/>
    </source>
</evidence>
<evidence type="ECO:0000256" key="1">
    <source>
        <dbReference type="SAM" id="Phobius"/>
    </source>
</evidence>
<accession>A0AAD7SDF7</accession>
<evidence type="ECO:0000313" key="2">
    <source>
        <dbReference type="EMBL" id="KAJ8400550.1"/>
    </source>
</evidence>
<proteinExistence type="predicted"/>
<comment type="caution">
    <text evidence="2">The sequence shown here is derived from an EMBL/GenBank/DDBJ whole genome shotgun (WGS) entry which is preliminary data.</text>
</comment>
<dbReference type="EMBL" id="JAINUG010000075">
    <property type="protein sequence ID" value="KAJ8400550.1"/>
    <property type="molecule type" value="Genomic_DNA"/>
</dbReference>
<dbReference type="PANTHER" id="PTHR46113">
    <property type="entry name" value="SNAC DOMAIN-CONTAINING PROTEIN"/>
    <property type="match status" value="1"/>
</dbReference>
<organism evidence="2 3">
    <name type="scientific">Aldrovandia affinis</name>
    <dbReference type="NCBI Taxonomy" id="143900"/>
    <lineage>
        <taxon>Eukaryota</taxon>
        <taxon>Metazoa</taxon>
        <taxon>Chordata</taxon>
        <taxon>Craniata</taxon>
        <taxon>Vertebrata</taxon>
        <taxon>Euteleostomi</taxon>
        <taxon>Actinopterygii</taxon>
        <taxon>Neopterygii</taxon>
        <taxon>Teleostei</taxon>
        <taxon>Notacanthiformes</taxon>
        <taxon>Halosauridae</taxon>
        <taxon>Aldrovandia</taxon>
    </lineage>
</organism>
<protein>
    <submittedName>
        <fullName evidence="2">Uncharacterized protein</fullName>
    </submittedName>
</protein>
<keyword evidence="1" id="KW-1133">Transmembrane helix</keyword>
<keyword evidence="3" id="KW-1185">Reference proteome</keyword>
<dbReference type="AlphaFoldDB" id="A0AAD7SDF7"/>
<gene>
    <name evidence="2" type="ORF">AAFF_G00393190</name>
</gene>
<feature type="transmembrane region" description="Helical" evidence="1">
    <location>
        <begin position="27"/>
        <end position="49"/>
    </location>
</feature>
<feature type="transmembrane region" description="Helical" evidence="1">
    <location>
        <begin position="61"/>
        <end position="84"/>
    </location>
</feature>
<keyword evidence="1" id="KW-0812">Transmembrane</keyword>
<dbReference type="PANTHER" id="PTHR46113:SF1">
    <property type="entry name" value="PEPTIDASE M17 LEUCYL AMINOPEPTIDASE N-TERMINAL DOMAIN-CONTAINING PROTEIN"/>
    <property type="match status" value="1"/>
</dbReference>
<dbReference type="Proteomes" id="UP001221898">
    <property type="component" value="Unassembled WGS sequence"/>
</dbReference>
<reference evidence="2" key="1">
    <citation type="journal article" date="2023" name="Science">
        <title>Genome structures resolve the early diversification of teleost fishes.</title>
        <authorList>
            <person name="Parey E."/>
            <person name="Louis A."/>
            <person name="Montfort J."/>
            <person name="Bouchez O."/>
            <person name="Roques C."/>
            <person name="Iampietro C."/>
            <person name="Lluch J."/>
            <person name="Castinel A."/>
            <person name="Donnadieu C."/>
            <person name="Desvignes T."/>
            <person name="Floi Bucao C."/>
            <person name="Jouanno E."/>
            <person name="Wen M."/>
            <person name="Mejri S."/>
            <person name="Dirks R."/>
            <person name="Jansen H."/>
            <person name="Henkel C."/>
            <person name="Chen W.J."/>
            <person name="Zahm M."/>
            <person name="Cabau C."/>
            <person name="Klopp C."/>
            <person name="Thompson A.W."/>
            <person name="Robinson-Rechavi M."/>
            <person name="Braasch I."/>
            <person name="Lecointre G."/>
            <person name="Bobe J."/>
            <person name="Postlethwait J.H."/>
            <person name="Berthelot C."/>
            <person name="Roest Crollius H."/>
            <person name="Guiguen Y."/>
        </authorList>
    </citation>
    <scope>NUCLEOTIDE SEQUENCE</scope>
    <source>
        <strain evidence="2">NC1722</strain>
    </source>
</reference>